<organism evidence="1 2">
    <name type="scientific">Micromonospora craniellae</name>
    <dbReference type="NCBI Taxonomy" id="2294034"/>
    <lineage>
        <taxon>Bacteria</taxon>
        <taxon>Bacillati</taxon>
        <taxon>Actinomycetota</taxon>
        <taxon>Actinomycetes</taxon>
        <taxon>Micromonosporales</taxon>
        <taxon>Micromonosporaceae</taxon>
        <taxon>Micromonospora</taxon>
    </lineage>
</organism>
<dbReference type="AlphaFoldDB" id="A0A372FQ54"/>
<sequence length="237" mass="25285">MDHCVQSILIRAGSDVSTMIIALSDSAIRQSGVLLPSSLGLSEKLPSRGAWPPMPDLTPLVLPEQAGPRFSHAVIREYFVAIHIADLIIHKGRSVAAVEALNDLAEQAVSSASVRGIFELVVCAIDERDPSLAAAIALSPMAGPDTTLPLMLCVATPTMRSPEVVQSCARRCHQPNALELTRSLLSSPAPAAALGETYSEWVLSTLRTFGAAVWRDMLSHLEQTLDAEPVKSTETIS</sequence>
<accession>A0A372FQ54</accession>
<protein>
    <submittedName>
        <fullName evidence="1">Uncharacterized protein</fullName>
    </submittedName>
</protein>
<evidence type="ECO:0000313" key="1">
    <source>
        <dbReference type="EMBL" id="RFS39018.1"/>
    </source>
</evidence>
<proteinExistence type="predicted"/>
<dbReference type="Proteomes" id="UP000262621">
    <property type="component" value="Unassembled WGS sequence"/>
</dbReference>
<gene>
    <name evidence="1" type="ORF">D0Q02_30925</name>
</gene>
<comment type="caution">
    <text evidence="1">The sequence shown here is derived from an EMBL/GenBank/DDBJ whole genome shotgun (WGS) entry which is preliminary data.</text>
</comment>
<evidence type="ECO:0000313" key="2">
    <source>
        <dbReference type="Proteomes" id="UP000262621"/>
    </source>
</evidence>
<dbReference type="EMBL" id="QVFU01000131">
    <property type="protein sequence ID" value="RFS39018.1"/>
    <property type="molecule type" value="Genomic_DNA"/>
</dbReference>
<reference evidence="1 2" key="1">
    <citation type="submission" date="2018-08" db="EMBL/GenBank/DDBJ databases">
        <title>Verrucosispora craniellae sp. nov., isolated from a marine sponge in the South China Sea.</title>
        <authorList>
            <person name="Li L."/>
            <person name="Lin H.W."/>
        </authorList>
    </citation>
    <scope>NUCLEOTIDE SEQUENCE [LARGE SCALE GENOMIC DNA]</scope>
    <source>
        <strain evidence="1 2">LHW63014</strain>
    </source>
</reference>
<name>A0A372FQ54_9ACTN</name>
<keyword evidence="2" id="KW-1185">Reference proteome</keyword>